<feature type="compositionally biased region" description="Low complexity" evidence="8">
    <location>
        <begin position="301"/>
        <end position="310"/>
    </location>
</feature>
<dbReference type="SUPFAM" id="SSF56112">
    <property type="entry name" value="Protein kinase-like (PK-like)"/>
    <property type="match status" value="1"/>
</dbReference>
<evidence type="ECO:0000256" key="2">
    <source>
        <dbReference type="ARBA" id="ARBA00022527"/>
    </source>
</evidence>
<comment type="caution">
    <text evidence="11">The sequence shown here is derived from an EMBL/GenBank/DDBJ whole genome shotgun (WGS) entry which is preliminary data.</text>
</comment>
<gene>
    <name evidence="11" type="ORF">GCM10025780_06240</name>
</gene>
<feature type="domain" description="Protein kinase" evidence="10">
    <location>
        <begin position="11"/>
        <end position="271"/>
    </location>
</feature>
<reference evidence="12" key="1">
    <citation type="journal article" date="2019" name="Int. J. Syst. Evol. Microbiol.">
        <title>The Global Catalogue of Microorganisms (GCM) 10K type strain sequencing project: providing services to taxonomists for standard genome sequencing and annotation.</title>
        <authorList>
            <consortium name="The Broad Institute Genomics Platform"/>
            <consortium name="The Broad Institute Genome Sequencing Center for Infectious Disease"/>
            <person name="Wu L."/>
            <person name="Ma J."/>
        </authorList>
    </citation>
    <scope>NUCLEOTIDE SEQUENCE [LARGE SCALE GENOMIC DNA]</scope>
    <source>
        <strain evidence="12">JCM 18956</strain>
    </source>
</reference>
<evidence type="ECO:0000256" key="7">
    <source>
        <dbReference type="PROSITE-ProRule" id="PRU10141"/>
    </source>
</evidence>
<name>A0ABP8VML5_9MICO</name>
<proteinExistence type="predicted"/>
<dbReference type="EC" id="2.7.11.1" evidence="1"/>
<keyword evidence="9" id="KW-0812">Transmembrane</keyword>
<evidence type="ECO:0000259" key="10">
    <source>
        <dbReference type="PROSITE" id="PS50011"/>
    </source>
</evidence>
<keyword evidence="3" id="KW-0808">Transferase</keyword>
<evidence type="ECO:0000256" key="1">
    <source>
        <dbReference type="ARBA" id="ARBA00012513"/>
    </source>
</evidence>
<protein>
    <recommendedName>
        <fullName evidence="1">non-specific serine/threonine protein kinase</fullName>
        <ecNumber evidence="1">2.7.11.1</ecNumber>
    </recommendedName>
</protein>
<feature type="transmembrane region" description="Helical" evidence="9">
    <location>
        <begin position="377"/>
        <end position="398"/>
    </location>
</feature>
<keyword evidence="5" id="KW-0418">Kinase</keyword>
<dbReference type="Gene3D" id="1.10.510.10">
    <property type="entry name" value="Transferase(Phosphotransferase) domain 1"/>
    <property type="match status" value="1"/>
</dbReference>
<evidence type="ECO:0000313" key="12">
    <source>
        <dbReference type="Proteomes" id="UP001501295"/>
    </source>
</evidence>
<keyword evidence="9" id="KW-0472">Membrane</keyword>
<dbReference type="Pfam" id="PF00069">
    <property type="entry name" value="Pkinase"/>
    <property type="match status" value="1"/>
</dbReference>
<organism evidence="11 12">
    <name type="scientific">Frondihabitans cladoniiphilus</name>
    <dbReference type="NCBI Taxonomy" id="715785"/>
    <lineage>
        <taxon>Bacteria</taxon>
        <taxon>Bacillati</taxon>
        <taxon>Actinomycetota</taxon>
        <taxon>Actinomycetes</taxon>
        <taxon>Micrococcales</taxon>
        <taxon>Microbacteriaceae</taxon>
        <taxon>Frondihabitans</taxon>
    </lineage>
</organism>
<keyword evidence="9" id="KW-1133">Transmembrane helix</keyword>
<keyword evidence="12" id="KW-1185">Reference proteome</keyword>
<feature type="compositionally biased region" description="Low complexity" evidence="8">
    <location>
        <begin position="337"/>
        <end position="351"/>
    </location>
</feature>
<dbReference type="InterPro" id="IPR011009">
    <property type="entry name" value="Kinase-like_dom_sf"/>
</dbReference>
<dbReference type="EMBL" id="BAABLM010000001">
    <property type="protein sequence ID" value="GAA4666987.1"/>
    <property type="molecule type" value="Genomic_DNA"/>
</dbReference>
<feature type="binding site" evidence="7">
    <location>
        <position position="40"/>
    </location>
    <ligand>
        <name>ATP</name>
        <dbReference type="ChEBI" id="CHEBI:30616"/>
    </ligand>
</feature>
<keyword evidence="6 7" id="KW-0067">ATP-binding</keyword>
<dbReference type="Proteomes" id="UP001501295">
    <property type="component" value="Unassembled WGS sequence"/>
</dbReference>
<feature type="region of interest" description="Disordered" evidence="8">
    <location>
        <begin position="296"/>
        <end position="353"/>
    </location>
</feature>
<keyword evidence="2" id="KW-0723">Serine/threonine-protein kinase</keyword>
<dbReference type="PANTHER" id="PTHR43289">
    <property type="entry name" value="MITOGEN-ACTIVATED PROTEIN KINASE KINASE KINASE 20-RELATED"/>
    <property type="match status" value="1"/>
</dbReference>
<evidence type="ECO:0000256" key="6">
    <source>
        <dbReference type="ARBA" id="ARBA00022840"/>
    </source>
</evidence>
<accession>A0ABP8VML5</accession>
<evidence type="ECO:0000256" key="8">
    <source>
        <dbReference type="SAM" id="MobiDB-lite"/>
    </source>
</evidence>
<evidence type="ECO:0000256" key="5">
    <source>
        <dbReference type="ARBA" id="ARBA00022777"/>
    </source>
</evidence>
<dbReference type="Gene3D" id="3.30.200.20">
    <property type="entry name" value="Phosphorylase Kinase, domain 1"/>
    <property type="match status" value="1"/>
</dbReference>
<evidence type="ECO:0000256" key="9">
    <source>
        <dbReference type="SAM" id="Phobius"/>
    </source>
</evidence>
<dbReference type="SMART" id="SM00220">
    <property type="entry name" value="S_TKc"/>
    <property type="match status" value="1"/>
</dbReference>
<dbReference type="InterPro" id="IPR000719">
    <property type="entry name" value="Prot_kinase_dom"/>
</dbReference>
<dbReference type="PROSITE" id="PS50011">
    <property type="entry name" value="PROTEIN_KINASE_DOM"/>
    <property type="match status" value="1"/>
</dbReference>
<dbReference type="PROSITE" id="PS00107">
    <property type="entry name" value="PROTEIN_KINASE_ATP"/>
    <property type="match status" value="1"/>
</dbReference>
<dbReference type="InterPro" id="IPR017441">
    <property type="entry name" value="Protein_kinase_ATP_BS"/>
</dbReference>
<evidence type="ECO:0000256" key="3">
    <source>
        <dbReference type="ARBA" id="ARBA00022679"/>
    </source>
</evidence>
<keyword evidence="4 7" id="KW-0547">Nucleotide-binding</keyword>
<dbReference type="PANTHER" id="PTHR43289:SF6">
    <property type="entry name" value="SERINE_THREONINE-PROTEIN KINASE NEKL-3"/>
    <property type="match status" value="1"/>
</dbReference>
<evidence type="ECO:0000256" key="4">
    <source>
        <dbReference type="ARBA" id="ARBA00022741"/>
    </source>
</evidence>
<sequence>MPEPAPVLPGYSVVRPLGSGGFADVFLYEQSMPRRRVAVKVLLPDVADADARQMFLAEATMMAQLSAHPDVVTVYEASIAADGRPYLVMEYCPDSYGGRYRTERLALTEVLPIALAVGSVLETAHRDGFLHRDVKPSNILHTTYGRPVLSDFGIAASIAAAEGQETRGLSVPWSAPEVIRGETHGTVKSEIYAFAATVYGLLAGRSPFEVPGKENTLEAIQRRILGRAPAAPLGRPDVPASLETALLRALSKDPGLRPASVLTVLRSLQLVETELGLRPSPLLLPNESVLEAPGPAALPVAQAPTASATTRRPRTRSSTRSHVSASTGSGAPEASARGRSVGGRSSVSGSRGRIDGTVVRASAGDARAGSRISRRSLVVGSSILAAVVLVVAAILVVPRLGGGSSIPRVAHISANTTSDAVEFTWSDPGLKRGDVYLVRVDGGSGTQQRSARFRLEKSAITGQACVTVAVVRAGTSGAPSASTCAGG</sequence>
<evidence type="ECO:0000313" key="11">
    <source>
        <dbReference type="EMBL" id="GAA4666987.1"/>
    </source>
</evidence>
<dbReference type="CDD" id="cd14014">
    <property type="entry name" value="STKc_PknB_like"/>
    <property type="match status" value="1"/>
</dbReference>